<proteinExistence type="predicted"/>
<dbReference type="EMBL" id="LAZR01061377">
    <property type="protein sequence ID" value="KKK63695.1"/>
    <property type="molecule type" value="Genomic_DNA"/>
</dbReference>
<dbReference type="AlphaFoldDB" id="A0A0F8XR70"/>
<comment type="caution">
    <text evidence="1">The sequence shown here is derived from an EMBL/GenBank/DDBJ whole genome shotgun (WGS) entry which is preliminary data.</text>
</comment>
<gene>
    <name evidence="1" type="ORF">LCGC14_2991700</name>
</gene>
<name>A0A0F8XR70_9ZZZZ</name>
<evidence type="ECO:0000313" key="1">
    <source>
        <dbReference type="EMBL" id="KKK63695.1"/>
    </source>
</evidence>
<reference evidence="1" key="1">
    <citation type="journal article" date="2015" name="Nature">
        <title>Complex archaea that bridge the gap between prokaryotes and eukaryotes.</title>
        <authorList>
            <person name="Spang A."/>
            <person name="Saw J.H."/>
            <person name="Jorgensen S.L."/>
            <person name="Zaremba-Niedzwiedzka K."/>
            <person name="Martijn J."/>
            <person name="Lind A.E."/>
            <person name="van Eijk R."/>
            <person name="Schleper C."/>
            <person name="Guy L."/>
            <person name="Ettema T.J."/>
        </authorList>
    </citation>
    <scope>NUCLEOTIDE SEQUENCE</scope>
</reference>
<organism evidence="1">
    <name type="scientific">marine sediment metagenome</name>
    <dbReference type="NCBI Taxonomy" id="412755"/>
    <lineage>
        <taxon>unclassified sequences</taxon>
        <taxon>metagenomes</taxon>
        <taxon>ecological metagenomes</taxon>
    </lineage>
</organism>
<sequence length="116" mass="13041">MTVKVVIITPHALQHLYEEGQRHNYKVLKGIPSSMQLEKISNSKEADQIELVYSDGDYSDEAYVKALQEPIYPILEHDLDVAPDIPKGETIKCRCPPRCGCGHHKSIVETPRGEVT</sequence>
<protein>
    <submittedName>
        <fullName evidence="1">Uncharacterized protein</fullName>
    </submittedName>
</protein>
<accession>A0A0F8XR70</accession>